<keyword evidence="1 4" id="KW-0489">Methyltransferase</keyword>
<dbReference type="InterPro" id="IPR002052">
    <property type="entry name" value="DNA_methylase_N6_adenine_CS"/>
</dbReference>
<dbReference type="GO" id="GO:0003676">
    <property type="term" value="F:nucleic acid binding"/>
    <property type="evidence" value="ECO:0007669"/>
    <property type="project" value="InterPro"/>
</dbReference>
<dbReference type="AlphaFoldDB" id="A0A4R3KWU4"/>
<dbReference type="NCBIfam" id="TIGR00095">
    <property type="entry name" value="16S rRNA (guanine(966)-N(2))-methyltransferase RsmD"/>
    <property type="match status" value="1"/>
</dbReference>
<gene>
    <name evidence="4" type="ORF">EDD65_10590</name>
</gene>
<dbReference type="RefSeq" id="WP_132027154.1">
    <property type="nucleotide sequence ID" value="NZ_CP068564.1"/>
</dbReference>
<dbReference type="PROSITE" id="PS00092">
    <property type="entry name" value="N6_MTASE"/>
    <property type="match status" value="1"/>
</dbReference>
<dbReference type="Proteomes" id="UP000294567">
    <property type="component" value="Unassembled WGS sequence"/>
</dbReference>
<comment type="caution">
    <text evidence="4">The sequence shown here is derived from an EMBL/GenBank/DDBJ whole genome shotgun (WGS) entry which is preliminary data.</text>
</comment>
<evidence type="ECO:0000313" key="5">
    <source>
        <dbReference type="Proteomes" id="UP000294567"/>
    </source>
</evidence>
<dbReference type="InterPro" id="IPR029063">
    <property type="entry name" value="SAM-dependent_MTases_sf"/>
</dbReference>
<accession>A0A4R3KWU4</accession>
<dbReference type="PANTHER" id="PTHR43542:SF1">
    <property type="entry name" value="METHYLTRANSFERASE"/>
    <property type="match status" value="1"/>
</dbReference>
<dbReference type="GO" id="GO:0031167">
    <property type="term" value="P:rRNA methylation"/>
    <property type="evidence" value="ECO:0007669"/>
    <property type="project" value="InterPro"/>
</dbReference>
<evidence type="ECO:0000256" key="2">
    <source>
        <dbReference type="ARBA" id="ARBA00022679"/>
    </source>
</evidence>
<dbReference type="Gene3D" id="3.40.50.150">
    <property type="entry name" value="Vaccinia Virus protein VP39"/>
    <property type="match status" value="1"/>
</dbReference>
<protein>
    <submittedName>
        <fullName evidence="4">16S rRNA (Guanine(966)-N(2))-methyltransferase RsmD</fullName>
    </submittedName>
</protein>
<evidence type="ECO:0000256" key="3">
    <source>
        <dbReference type="SAM" id="MobiDB-lite"/>
    </source>
</evidence>
<sequence>MRVISGSKKGYKLKAPKGRDIRPTEDRIKESLFNILGDVDKNSIVLDLYAGSGSIGIEFLSRGAQKAYFIDNSIMSIKVINENLAHTGLEDKANVIKANAQKGINLLSKNNLSFDYIFMDPPYRQNLCIKILKYIYKKDILKKEGIIIIEHEKELILDDKIYGFTNIDHRNYGNKSLTFYINN</sequence>
<evidence type="ECO:0000256" key="1">
    <source>
        <dbReference type="ARBA" id="ARBA00022603"/>
    </source>
</evidence>
<dbReference type="PANTHER" id="PTHR43542">
    <property type="entry name" value="METHYLTRANSFERASE"/>
    <property type="match status" value="1"/>
</dbReference>
<dbReference type="Pfam" id="PF03602">
    <property type="entry name" value="Cons_hypoth95"/>
    <property type="match status" value="1"/>
</dbReference>
<dbReference type="OrthoDB" id="9803017at2"/>
<name>A0A4R3KWU4_9FIRM</name>
<proteinExistence type="predicted"/>
<feature type="region of interest" description="Disordered" evidence="3">
    <location>
        <begin position="1"/>
        <end position="20"/>
    </location>
</feature>
<dbReference type="CDD" id="cd02440">
    <property type="entry name" value="AdoMet_MTases"/>
    <property type="match status" value="1"/>
</dbReference>
<dbReference type="EMBL" id="SMAE01000005">
    <property type="protein sequence ID" value="TCS89616.1"/>
    <property type="molecule type" value="Genomic_DNA"/>
</dbReference>
<dbReference type="GO" id="GO:0008168">
    <property type="term" value="F:methyltransferase activity"/>
    <property type="evidence" value="ECO:0007669"/>
    <property type="project" value="UniProtKB-KW"/>
</dbReference>
<keyword evidence="2 4" id="KW-0808">Transferase</keyword>
<dbReference type="PIRSF" id="PIRSF004553">
    <property type="entry name" value="CHP00095"/>
    <property type="match status" value="1"/>
</dbReference>
<keyword evidence="5" id="KW-1185">Reference proteome</keyword>
<dbReference type="InterPro" id="IPR004398">
    <property type="entry name" value="RNA_MeTrfase_RsmD"/>
</dbReference>
<evidence type="ECO:0000313" key="4">
    <source>
        <dbReference type="EMBL" id="TCS89616.1"/>
    </source>
</evidence>
<reference evidence="4 5" key="1">
    <citation type="submission" date="2019-03" db="EMBL/GenBank/DDBJ databases">
        <title>Genomic Encyclopedia of Type Strains, Phase IV (KMG-IV): sequencing the most valuable type-strain genomes for metagenomic binning, comparative biology and taxonomic classification.</title>
        <authorList>
            <person name="Goeker M."/>
        </authorList>
    </citation>
    <scope>NUCLEOTIDE SEQUENCE [LARGE SCALE GENOMIC DNA]</scope>
    <source>
        <strain evidence="4 5">DSM 26752</strain>
    </source>
</reference>
<dbReference type="SUPFAM" id="SSF53335">
    <property type="entry name" value="S-adenosyl-L-methionine-dependent methyltransferases"/>
    <property type="match status" value="1"/>
</dbReference>
<organism evidence="4 5">
    <name type="scientific">Keratinibaculum paraultunense</name>
    <dbReference type="NCBI Taxonomy" id="1278232"/>
    <lineage>
        <taxon>Bacteria</taxon>
        <taxon>Bacillati</taxon>
        <taxon>Bacillota</taxon>
        <taxon>Tissierellia</taxon>
        <taxon>Tissierellales</taxon>
        <taxon>Tepidimicrobiaceae</taxon>
        <taxon>Keratinibaculum</taxon>
    </lineage>
</organism>